<dbReference type="CDD" id="cd04301">
    <property type="entry name" value="NAT_SF"/>
    <property type="match status" value="1"/>
</dbReference>
<accession>A0ABS1CSJ2</accession>
<dbReference type="Gene3D" id="3.40.630.30">
    <property type="match status" value="1"/>
</dbReference>
<dbReference type="RefSeq" id="WP_133219898.1">
    <property type="nucleotide sequence ID" value="NZ_NRSG01000011.1"/>
</dbReference>
<proteinExistence type="predicted"/>
<dbReference type="Proteomes" id="UP000697995">
    <property type="component" value="Unassembled WGS sequence"/>
</dbReference>
<evidence type="ECO:0000313" key="5">
    <source>
        <dbReference type="Proteomes" id="UP000697995"/>
    </source>
</evidence>
<keyword evidence="5" id="KW-1185">Reference proteome</keyword>
<dbReference type="InterPro" id="IPR050832">
    <property type="entry name" value="Bact_Acetyltransf"/>
</dbReference>
<protein>
    <recommendedName>
        <fullName evidence="3">N-acetyltransferase domain-containing protein</fullName>
    </recommendedName>
</protein>
<dbReference type="PANTHER" id="PTHR43877:SF1">
    <property type="entry name" value="ACETYLTRANSFERASE"/>
    <property type="match status" value="1"/>
</dbReference>
<evidence type="ECO:0000313" key="4">
    <source>
        <dbReference type="EMBL" id="MBK1657156.1"/>
    </source>
</evidence>
<evidence type="ECO:0000256" key="2">
    <source>
        <dbReference type="ARBA" id="ARBA00023315"/>
    </source>
</evidence>
<evidence type="ECO:0000256" key="1">
    <source>
        <dbReference type="ARBA" id="ARBA00022679"/>
    </source>
</evidence>
<name>A0ABS1CSJ2_9PROT</name>
<reference evidence="4 5" key="1">
    <citation type="journal article" date="2020" name="Microorganisms">
        <title>Osmotic Adaptation and Compatible Solute Biosynthesis of Phototrophic Bacteria as Revealed from Genome Analyses.</title>
        <authorList>
            <person name="Imhoff J.F."/>
            <person name="Rahn T."/>
            <person name="Kunzel S."/>
            <person name="Keller A."/>
            <person name="Neulinger S.C."/>
        </authorList>
    </citation>
    <scope>NUCLEOTIDE SEQUENCE [LARGE SCALE GENOMIC DNA]</scope>
    <source>
        <strain evidence="4 5">DSM 15382</strain>
    </source>
</reference>
<dbReference type="EMBL" id="NRSG01000011">
    <property type="protein sequence ID" value="MBK1657156.1"/>
    <property type="molecule type" value="Genomic_DNA"/>
</dbReference>
<comment type="caution">
    <text evidence="4">The sequence shown here is derived from an EMBL/GenBank/DDBJ whole genome shotgun (WGS) entry which is preliminary data.</text>
</comment>
<dbReference type="InterPro" id="IPR000182">
    <property type="entry name" value="GNAT_dom"/>
</dbReference>
<gene>
    <name evidence="4" type="ORF">CKO45_02795</name>
</gene>
<keyword evidence="1" id="KW-0808">Transferase</keyword>
<sequence length="149" mass="15650">MAGAGIRPAVPADPGAVLAPCRQRNPADLAPDPGRAAVDWSQPLGSAMTTVPVAPADGRPVATCVLVVVPNLTRGARPCAIIENVVTDAAHRRQGHAGRLLQAALDRAWQAGCYKVMLATGSRSEATLRFYESAGFERGGRTFLQARRP</sequence>
<dbReference type="Pfam" id="PF00583">
    <property type="entry name" value="Acetyltransf_1"/>
    <property type="match status" value="1"/>
</dbReference>
<dbReference type="InterPro" id="IPR016181">
    <property type="entry name" value="Acyl_CoA_acyltransferase"/>
</dbReference>
<dbReference type="PANTHER" id="PTHR43877">
    <property type="entry name" value="AMINOALKYLPHOSPHONATE N-ACETYLTRANSFERASE-RELATED-RELATED"/>
    <property type="match status" value="1"/>
</dbReference>
<dbReference type="PROSITE" id="PS51186">
    <property type="entry name" value="GNAT"/>
    <property type="match status" value="1"/>
</dbReference>
<keyword evidence="2" id="KW-0012">Acyltransferase</keyword>
<dbReference type="SUPFAM" id="SSF55729">
    <property type="entry name" value="Acyl-CoA N-acyltransferases (Nat)"/>
    <property type="match status" value="1"/>
</dbReference>
<feature type="domain" description="N-acetyltransferase" evidence="3">
    <location>
        <begin position="4"/>
        <end position="149"/>
    </location>
</feature>
<evidence type="ECO:0000259" key="3">
    <source>
        <dbReference type="PROSITE" id="PS51186"/>
    </source>
</evidence>
<organism evidence="4 5">
    <name type="scientific">Paracraurococcus ruber</name>
    <dbReference type="NCBI Taxonomy" id="77675"/>
    <lineage>
        <taxon>Bacteria</taxon>
        <taxon>Pseudomonadati</taxon>
        <taxon>Pseudomonadota</taxon>
        <taxon>Alphaproteobacteria</taxon>
        <taxon>Acetobacterales</taxon>
        <taxon>Roseomonadaceae</taxon>
        <taxon>Paracraurococcus</taxon>
    </lineage>
</organism>